<sequence length="75" mass="8561">MFRPLLSKNRAAQKIRQMVKKSPFSDKVITPEEAGESLDARGLRVCGTLSQHFATPKKNAQLRKETGRFWKRSSD</sequence>
<gene>
    <name evidence="1" type="ORF">POT9AD_3446</name>
</gene>
<name>A0A653B877_ECTOL</name>
<reference evidence="1" key="1">
    <citation type="submission" date="2018-11" db="EMBL/GenBank/DDBJ databases">
        <authorList>
            <consortium name="Genoscope - CEA"/>
            <person name="William W."/>
        </authorList>
    </citation>
    <scope>NUCLEOTIDE SEQUENCE [LARGE SCALE GENOMIC DNA]</scope>
    <source>
        <strain evidence="1">T9AD</strain>
    </source>
</reference>
<proteinExistence type="predicted"/>
<protein>
    <submittedName>
        <fullName evidence="1">Uncharacterized protein</fullName>
    </submittedName>
</protein>
<dbReference type="AlphaFoldDB" id="A0A653B877"/>
<dbReference type="EMBL" id="LR130779">
    <property type="protein sequence ID" value="VDN64421.1"/>
    <property type="molecule type" value="Genomic_DNA"/>
</dbReference>
<organism evidence="1">
    <name type="scientific">Ectopseudomonas oleovorans</name>
    <name type="common">Pseudomonas oleovorans</name>
    <dbReference type="NCBI Taxonomy" id="301"/>
    <lineage>
        <taxon>Bacteria</taxon>
        <taxon>Pseudomonadati</taxon>
        <taxon>Pseudomonadota</taxon>
        <taxon>Gammaproteobacteria</taxon>
        <taxon>Pseudomonadales</taxon>
        <taxon>Pseudomonadaceae</taxon>
        <taxon>Ectopseudomonas</taxon>
    </lineage>
</organism>
<accession>A0A653B877</accession>
<evidence type="ECO:0000313" key="1">
    <source>
        <dbReference type="EMBL" id="VDN64421.1"/>
    </source>
</evidence>